<dbReference type="GO" id="GO:0003676">
    <property type="term" value="F:nucleic acid binding"/>
    <property type="evidence" value="ECO:0007669"/>
    <property type="project" value="InterPro"/>
</dbReference>
<dbReference type="Pfam" id="PF01867">
    <property type="entry name" value="Cas_Cas1"/>
    <property type="match status" value="1"/>
</dbReference>
<dbReference type="GO" id="GO:0043571">
    <property type="term" value="P:maintenance of CRISPR repeat elements"/>
    <property type="evidence" value="ECO:0007669"/>
    <property type="project" value="InterPro"/>
</dbReference>
<organism evidence="8">
    <name type="scientific">hydrothermal vent metagenome</name>
    <dbReference type="NCBI Taxonomy" id="652676"/>
    <lineage>
        <taxon>unclassified sequences</taxon>
        <taxon>metagenomes</taxon>
        <taxon>ecological metagenomes</taxon>
    </lineage>
</organism>
<dbReference type="InterPro" id="IPR002729">
    <property type="entry name" value="CRISPR-assoc_Cas1"/>
</dbReference>
<name>A0A1W1BBY6_9ZZZZ</name>
<evidence type="ECO:0000256" key="1">
    <source>
        <dbReference type="ARBA" id="ARBA00022722"/>
    </source>
</evidence>
<reference evidence="8" key="1">
    <citation type="submission" date="2016-10" db="EMBL/GenBank/DDBJ databases">
        <authorList>
            <person name="de Groot N.N."/>
        </authorList>
    </citation>
    <scope>NUCLEOTIDE SEQUENCE</scope>
</reference>
<evidence type="ECO:0000256" key="7">
    <source>
        <dbReference type="ARBA" id="ARBA00023211"/>
    </source>
</evidence>
<gene>
    <name evidence="8" type="ORF">MNB_SV-9-320</name>
</gene>
<keyword evidence="2" id="KW-0479">Metal-binding</keyword>
<evidence type="ECO:0000256" key="6">
    <source>
        <dbReference type="ARBA" id="ARBA00023118"/>
    </source>
</evidence>
<accession>A0A1W1BBY6</accession>
<keyword evidence="7" id="KW-0464">Manganese</keyword>
<keyword evidence="6" id="KW-0051">Antiviral defense</keyword>
<dbReference type="PANTHER" id="PTHR43219:SF1">
    <property type="entry name" value="CRISPR-ASSOCIATED ENDONUCLEASE CAS1"/>
    <property type="match status" value="1"/>
</dbReference>
<evidence type="ECO:0000256" key="3">
    <source>
        <dbReference type="ARBA" id="ARBA00022759"/>
    </source>
</evidence>
<dbReference type="InterPro" id="IPR019858">
    <property type="entry name" value="CRISPR-assoc_Cas1_HMARI/TNEAP"/>
</dbReference>
<dbReference type="GO" id="GO:0016787">
    <property type="term" value="F:hydrolase activity"/>
    <property type="evidence" value="ECO:0007669"/>
    <property type="project" value="UniProtKB-KW"/>
</dbReference>
<proteinExistence type="predicted"/>
<evidence type="ECO:0000256" key="4">
    <source>
        <dbReference type="ARBA" id="ARBA00022801"/>
    </source>
</evidence>
<keyword evidence="3" id="KW-0255">Endonuclease</keyword>
<keyword evidence="1" id="KW-0540">Nuclease</keyword>
<dbReference type="AlphaFoldDB" id="A0A1W1BBY6"/>
<dbReference type="GO" id="GO:0004520">
    <property type="term" value="F:DNA endonuclease activity"/>
    <property type="evidence" value="ECO:0007669"/>
    <property type="project" value="InterPro"/>
</dbReference>
<sequence length="72" mass="8218">MAQNHTQYIFSMGTLSRKDNSIAFKNSKRIDYIPVEDLKELYCLGEVNLNSKFLDFIAKAGITMAHFILKSS</sequence>
<dbReference type="GO" id="GO:0046872">
    <property type="term" value="F:metal ion binding"/>
    <property type="evidence" value="ECO:0007669"/>
    <property type="project" value="UniProtKB-KW"/>
</dbReference>
<protein>
    <submittedName>
        <fullName evidence="8">CRISPR-associated protein Cas1</fullName>
    </submittedName>
</protein>
<evidence type="ECO:0000256" key="2">
    <source>
        <dbReference type="ARBA" id="ARBA00022723"/>
    </source>
</evidence>
<dbReference type="InterPro" id="IPR042211">
    <property type="entry name" value="CRISPR-assoc_Cas1_N"/>
</dbReference>
<keyword evidence="5" id="KW-0460">Magnesium</keyword>
<dbReference type="GO" id="GO:0051607">
    <property type="term" value="P:defense response to virus"/>
    <property type="evidence" value="ECO:0007669"/>
    <property type="project" value="UniProtKB-KW"/>
</dbReference>
<evidence type="ECO:0000313" key="8">
    <source>
        <dbReference type="EMBL" id="SFV51101.1"/>
    </source>
</evidence>
<dbReference type="Gene3D" id="3.100.10.20">
    <property type="entry name" value="CRISPR-associated endonuclease Cas1, N-terminal domain"/>
    <property type="match status" value="1"/>
</dbReference>
<evidence type="ECO:0000256" key="5">
    <source>
        <dbReference type="ARBA" id="ARBA00022842"/>
    </source>
</evidence>
<keyword evidence="4" id="KW-0378">Hydrolase</keyword>
<dbReference type="PANTHER" id="PTHR43219">
    <property type="entry name" value="CRISPR-ASSOCIATED ENDONUCLEASE CAS1"/>
    <property type="match status" value="1"/>
</dbReference>
<dbReference type="EMBL" id="FPHG01000008">
    <property type="protein sequence ID" value="SFV51101.1"/>
    <property type="molecule type" value="Genomic_DNA"/>
</dbReference>